<accession>A0A4C1SDJ7</accession>
<evidence type="ECO:0000313" key="2">
    <source>
        <dbReference type="Proteomes" id="UP000299102"/>
    </source>
</evidence>
<dbReference type="OrthoDB" id="10017160at2759"/>
<evidence type="ECO:0008006" key="3">
    <source>
        <dbReference type="Google" id="ProtNLM"/>
    </source>
</evidence>
<dbReference type="EMBL" id="BGZK01000002">
    <property type="protein sequence ID" value="GBO99267.1"/>
    <property type="molecule type" value="Genomic_DNA"/>
</dbReference>
<evidence type="ECO:0000313" key="1">
    <source>
        <dbReference type="EMBL" id="GBO99267.1"/>
    </source>
</evidence>
<keyword evidence="2" id="KW-1185">Reference proteome</keyword>
<protein>
    <recommendedName>
        <fullName evidence="3">Mos1 transposase HTH domain-containing protein</fullName>
    </recommendedName>
</protein>
<comment type="caution">
    <text evidence="1">The sequence shown here is derived from an EMBL/GenBank/DDBJ whole genome shotgun (WGS) entry which is preliminary data.</text>
</comment>
<reference evidence="1 2" key="1">
    <citation type="journal article" date="2019" name="Commun. Biol.">
        <title>The bagworm genome reveals a unique fibroin gene that provides high tensile strength.</title>
        <authorList>
            <person name="Kono N."/>
            <person name="Nakamura H."/>
            <person name="Ohtoshi R."/>
            <person name="Tomita M."/>
            <person name="Numata K."/>
            <person name="Arakawa K."/>
        </authorList>
    </citation>
    <scope>NUCLEOTIDE SEQUENCE [LARGE SCALE GENOMIC DNA]</scope>
</reference>
<organism evidence="1 2">
    <name type="scientific">Eumeta variegata</name>
    <name type="common">Bagworm moth</name>
    <name type="synonym">Eumeta japonica</name>
    <dbReference type="NCBI Taxonomy" id="151549"/>
    <lineage>
        <taxon>Eukaryota</taxon>
        <taxon>Metazoa</taxon>
        <taxon>Ecdysozoa</taxon>
        <taxon>Arthropoda</taxon>
        <taxon>Hexapoda</taxon>
        <taxon>Insecta</taxon>
        <taxon>Pterygota</taxon>
        <taxon>Neoptera</taxon>
        <taxon>Endopterygota</taxon>
        <taxon>Lepidoptera</taxon>
        <taxon>Glossata</taxon>
        <taxon>Ditrysia</taxon>
        <taxon>Tineoidea</taxon>
        <taxon>Psychidae</taxon>
        <taxon>Oiketicinae</taxon>
        <taxon>Eumeta</taxon>
    </lineage>
</organism>
<proteinExistence type="predicted"/>
<dbReference type="Proteomes" id="UP000299102">
    <property type="component" value="Unassembled WGS sequence"/>
</dbReference>
<dbReference type="AlphaFoldDB" id="A0A4C1SDJ7"/>
<sequence length="176" mass="19164">MYCDFRRGLTQKQCIYQLTSTFGDDAASKTTACHWLSVFNHGRSMLTDEFKEGCSKSVVVPQNIDLVRELIMQDPHVYISRDKGIPGHKATVPAREGVGGPAAQDPAYAGVTGPSADAAFSLCRANQMRQTVAMTFTLKYPIPTQGTKNALVATLNLRVAMGSGDRLHSDGWLPML</sequence>
<gene>
    <name evidence="1" type="ORF">EVAR_534_1</name>
</gene>
<name>A0A4C1SDJ7_EUMVA</name>